<comment type="caution">
    <text evidence="1">The sequence shown here is derived from an EMBL/GenBank/DDBJ whole genome shotgun (WGS) entry which is preliminary data.</text>
</comment>
<evidence type="ECO:0000313" key="1">
    <source>
        <dbReference type="EMBL" id="EMB14916.1"/>
    </source>
</evidence>
<evidence type="ECO:0000313" key="2">
    <source>
        <dbReference type="Proteomes" id="UP000011529"/>
    </source>
</evidence>
<name>M2A4W7_9BACT</name>
<keyword evidence="2" id="KW-1185">Reference proteome</keyword>
<protein>
    <submittedName>
        <fullName evidence="1">Uncharacterized protein</fullName>
    </submittedName>
</protein>
<dbReference type="AlphaFoldDB" id="M2A4W7"/>
<reference evidence="1" key="1">
    <citation type="submission" date="2012-11" db="EMBL/GenBank/DDBJ databases">
        <title>Permanent draft genomes of Rhodopirellula europaea strain SH398 and 6C.</title>
        <authorList>
            <person name="Richter M."/>
            <person name="Richter-Heitmann T."/>
            <person name="Frank C."/>
            <person name="Harder J."/>
            <person name="Glockner F.O."/>
        </authorList>
    </citation>
    <scope>NUCLEOTIDE SEQUENCE</scope>
    <source>
        <strain evidence="1">6C</strain>
    </source>
</reference>
<dbReference type="PATRIC" id="fig|1263867.3.peg.4689"/>
<dbReference type="EMBL" id="ANMO01000203">
    <property type="protein sequence ID" value="EMB14916.1"/>
    <property type="molecule type" value="Genomic_DNA"/>
</dbReference>
<reference evidence="1" key="2">
    <citation type="journal article" date="2013" name="Mar. Genomics">
        <title>Expression of sulfatases in Rhodopirellula baltica and the diversity of sulfatases in the genus Rhodopirellula.</title>
        <authorList>
            <person name="Wegner C.E."/>
            <person name="Richter-Heitmann T."/>
            <person name="Klindworth A."/>
            <person name="Klockow C."/>
            <person name="Richter M."/>
            <person name="Achstetter T."/>
            <person name="Glockner F.O."/>
            <person name="Harder J."/>
        </authorList>
    </citation>
    <scope>NUCLEOTIDE SEQUENCE [LARGE SCALE GENOMIC DNA]</scope>
    <source>
        <strain evidence="1">6C</strain>
    </source>
</reference>
<proteinExistence type="predicted"/>
<organism evidence="1 2">
    <name type="scientific">Rhodopirellula europaea 6C</name>
    <dbReference type="NCBI Taxonomy" id="1263867"/>
    <lineage>
        <taxon>Bacteria</taxon>
        <taxon>Pseudomonadati</taxon>
        <taxon>Planctomycetota</taxon>
        <taxon>Planctomycetia</taxon>
        <taxon>Pirellulales</taxon>
        <taxon>Pirellulaceae</taxon>
        <taxon>Rhodopirellula</taxon>
    </lineage>
</organism>
<accession>M2A4W7</accession>
<dbReference type="Proteomes" id="UP000011529">
    <property type="component" value="Unassembled WGS sequence"/>
</dbReference>
<sequence length="50" mass="5463">MKTAECDAWNFAEERFRKTQGMLDKPGLDASDAGIAYALAMVAQTEILSP</sequence>
<gene>
    <name evidence="1" type="ORF">RE6C_04374</name>
</gene>